<name>A0A9D1HWX4_9ACTN</name>
<organism evidence="2 3">
    <name type="scientific">Candidatus Coprovicinus avistercoris</name>
    <dbReference type="NCBI Taxonomy" id="2840754"/>
    <lineage>
        <taxon>Bacteria</taxon>
        <taxon>Bacillati</taxon>
        <taxon>Actinomycetota</taxon>
        <taxon>Coriobacteriia</taxon>
        <taxon>Coriobacteriales</taxon>
        <taxon>Coriobacteriaceae</taxon>
        <taxon>Coriobacteriaceae incertae sedis</taxon>
        <taxon>Candidatus Coprovicinus</taxon>
    </lineage>
</organism>
<sequence>LVGMTDRIVDITATGTTLRENDLVIVDDVMSCTARFFAGPAAFRCDKRIRDLSKRLAEVVEGSNAS</sequence>
<dbReference type="Pfam" id="PF01634">
    <property type="entry name" value="HisG"/>
    <property type="match status" value="1"/>
</dbReference>
<dbReference type="SUPFAM" id="SSF53850">
    <property type="entry name" value="Periplasmic binding protein-like II"/>
    <property type="match status" value="1"/>
</dbReference>
<dbReference type="EMBL" id="DVMQ01000009">
    <property type="protein sequence ID" value="HIU23822.1"/>
    <property type="molecule type" value="Genomic_DNA"/>
</dbReference>
<reference evidence="2" key="2">
    <citation type="journal article" date="2021" name="PeerJ">
        <title>Extensive microbial diversity within the chicken gut microbiome revealed by metagenomics and culture.</title>
        <authorList>
            <person name="Gilroy R."/>
            <person name="Ravi A."/>
            <person name="Getino M."/>
            <person name="Pursley I."/>
            <person name="Horton D.L."/>
            <person name="Alikhan N.F."/>
            <person name="Baker D."/>
            <person name="Gharbi K."/>
            <person name="Hall N."/>
            <person name="Watson M."/>
            <person name="Adriaenssens E.M."/>
            <person name="Foster-Nyarko E."/>
            <person name="Jarju S."/>
            <person name="Secka A."/>
            <person name="Antonio M."/>
            <person name="Oren A."/>
            <person name="Chaudhuri R.R."/>
            <person name="La Ragione R."/>
            <person name="Hildebrand F."/>
            <person name="Pallen M.J."/>
        </authorList>
    </citation>
    <scope>NUCLEOTIDE SEQUENCE</scope>
    <source>
        <strain evidence="2">ChiHjej12B11-29160</strain>
    </source>
</reference>
<reference evidence="2" key="1">
    <citation type="submission" date="2020-10" db="EMBL/GenBank/DDBJ databases">
        <authorList>
            <person name="Gilroy R."/>
        </authorList>
    </citation>
    <scope>NUCLEOTIDE SEQUENCE</scope>
    <source>
        <strain evidence="2">ChiHjej12B11-29160</strain>
    </source>
</reference>
<keyword evidence="2" id="KW-0328">Glycosyltransferase</keyword>
<proteinExistence type="predicted"/>
<dbReference type="GO" id="GO:0003879">
    <property type="term" value="F:ATP phosphoribosyltransferase activity"/>
    <property type="evidence" value="ECO:0007669"/>
    <property type="project" value="InterPro"/>
</dbReference>
<keyword evidence="2" id="KW-0808">Transferase</keyword>
<feature type="domain" description="ATP phosphoribosyltransferase catalytic" evidence="1">
    <location>
        <begin position="2"/>
        <end position="57"/>
    </location>
</feature>
<dbReference type="GO" id="GO:0005737">
    <property type="term" value="C:cytoplasm"/>
    <property type="evidence" value="ECO:0007669"/>
    <property type="project" value="InterPro"/>
</dbReference>
<gene>
    <name evidence="2" type="ORF">IAD17_02725</name>
</gene>
<accession>A0A9D1HWX4</accession>
<evidence type="ECO:0000259" key="1">
    <source>
        <dbReference type="Pfam" id="PF01634"/>
    </source>
</evidence>
<dbReference type="Proteomes" id="UP000824078">
    <property type="component" value="Unassembled WGS sequence"/>
</dbReference>
<dbReference type="InterPro" id="IPR013820">
    <property type="entry name" value="ATP_PRibTrfase_cat"/>
</dbReference>
<dbReference type="AlphaFoldDB" id="A0A9D1HWX4"/>
<evidence type="ECO:0000313" key="3">
    <source>
        <dbReference type="Proteomes" id="UP000824078"/>
    </source>
</evidence>
<comment type="caution">
    <text evidence="2">The sequence shown here is derived from an EMBL/GenBank/DDBJ whole genome shotgun (WGS) entry which is preliminary data.</text>
</comment>
<dbReference type="GO" id="GO:0000105">
    <property type="term" value="P:L-histidine biosynthetic process"/>
    <property type="evidence" value="ECO:0007669"/>
    <property type="project" value="InterPro"/>
</dbReference>
<feature type="non-terminal residue" evidence="2">
    <location>
        <position position="1"/>
    </location>
</feature>
<dbReference type="Gene3D" id="3.40.190.10">
    <property type="entry name" value="Periplasmic binding protein-like II"/>
    <property type="match status" value="1"/>
</dbReference>
<evidence type="ECO:0000313" key="2">
    <source>
        <dbReference type="EMBL" id="HIU23822.1"/>
    </source>
</evidence>
<protein>
    <submittedName>
        <fullName evidence="2">ATP phosphoribosyltransferase</fullName>
    </submittedName>
</protein>